<dbReference type="Proteomes" id="UP001626550">
    <property type="component" value="Unassembled WGS sequence"/>
</dbReference>
<name>A0ABD2QN26_9PLAT</name>
<accession>A0ABD2QN26</accession>
<gene>
    <name evidence="1" type="ORF">Ciccas_000467</name>
</gene>
<evidence type="ECO:0000313" key="2">
    <source>
        <dbReference type="Proteomes" id="UP001626550"/>
    </source>
</evidence>
<comment type="caution">
    <text evidence="1">The sequence shown here is derived from an EMBL/GenBank/DDBJ whole genome shotgun (WGS) entry which is preliminary data.</text>
</comment>
<protein>
    <submittedName>
        <fullName evidence="1">Uncharacterized protein</fullName>
    </submittedName>
</protein>
<dbReference type="AlphaFoldDB" id="A0ABD2QN26"/>
<reference evidence="1 2" key="1">
    <citation type="submission" date="2024-11" db="EMBL/GenBank/DDBJ databases">
        <title>Adaptive evolution of stress response genes in parasites aligns with host niche diversity.</title>
        <authorList>
            <person name="Hahn C."/>
            <person name="Resl P."/>
        </authorList>
    </citation>
    <scope>NUCLEOTIDE SEQUENCE [LARGE SCALE GENOMIC DNA]</scope>
    <source>
        <strain evidence="1">EGGRZ-B1_66</strain>
        <tissue evidence="1">Body</tissue>
    </source>
</reference>
<sequence>MTILTRVFRNRLLDQNTKDDQPCNMLNEVVSFACLAKDQPSAAIHFNSASSSNDEENVAPSSPERNFFETELKVNIPLKGLDSVKDQYLTPASLADNSTQSFCFTKYADMPSLQQLSASAPQTKPRFGESLLPSLVPGIRPEGNFAACAAFRSLDFANLKKHPVAPSQSLSFADLANKSEPVIGRVEQPVPSFGPSAHQVR</sequence>
<evidence type="ECO:0000313" key="1">
    <source>
        <dbReference type="EMBL" id="KAL3320840.1"/>
    </source>
</evidence>
<proteinExistence type="predicted"/>
<keyword evidence="2" id="KW-1185">Reference proteome</keyword>
<organism evidence="1 2">
    <name type="scientific">Cichlidogyrus casuarinus</name>
    <dbReference type="NCBI Taxonomy" id="1844966"/>
    <lineage>
        <taxon>Eukaryota</taxon>
        <taxon>Metazoa</taxon>
        <taxon>Spiralia</taxon>
        <taxon>Lophotrochozoa</taxon>
        <taxon>Platyhelminthes</taxon>
        <taxon>Monogenea</taxon>
        <taxon>Monopisthocotylea</taxon>
        <taxon>Dactylogyridea</taxon>
        <taxon>Ancyrocephalidae</taxon>
        <taxon>Cichlidogyrus</taxon>
    </lineage>
</organism>
<dbReference type="EMBL" id="JBJKFK010000025">
    <property type="protein sequence ID" value="KAL3320840.1"/>
    <property type="molecule type" value="Genomic_DNA"/>
</dbReference>